<evidence type="ECO:0000256" key="1">
    <source>
        <dbReference type="ARBA" id="ARBA00009884"/>
    </source>
</evidence>
<proteinExistence type="inferred from homology"/>
<feature type="compositionally biased region" description="Polar residues" evidence="2">
    <location>
        <begin position="217"/>
        <end position="226"/>
    </location>
</feature>
<feature type="compositionally biased region" description="Low complexity" evidence="2">
    <location>
        <begin position="314"/>
        <end position="328"/>
    </location>
</feature>
<dbReference type="InterPro" id="IPR027482">
    <property type="entry name" value="Sec1-like_dom2"/>
</dbReference>
<feature type="compositionally biased region" description="Basic residues" evidence="2">
    <location>
        <begin position="351"/>
        <end position="362"/>
    </location>
</feature>
<evidence type="ECO:0000256" key="2">
    <source>
        <dbReference type="SAM" id="MobiDB-lite"/>
    </source>
</evidence>
<dbReference type="Gene3D" id="3.40.50.1910">
    <property type="match status" value="1"/>
</dbReference>
<evidence type="ECO:0000313" key="4">
    <source>
        <dbReference type="Proteomes" id="UP000274822"/>
    </source>
</evidence>
<dbReference type="Gene3D" id="3.90.830.10">
    <property type="entry name" value="Syntaxin Binding Protein 1, Chain A, domain 2"/>
    <property type="match status" value="1"/>
</dbReference>
<dbReference type="Gene3D" id="1.25.40.60">
    <property type="match status" value="1"/>
</dbReference>
<dbReference type="Pfam" id="PF00995">
    <property type="entry name" value="Sec1"/>
    <property type="match status" value="1"/>
</dbReference>
<protein>
    <submittedName>
        <fullName evidence="3">Sec1-like protein</fullName>
    </submittedName>
</protein>
<dbReference type="GO" id="GO:0016192">
    <property type="term" value="P:vesicle-mediated transport"/>
    <property type="evidence" value="ECO:0007669"/>
    <property type="project" value="InterPro"/>
</dbReference>
<comment type="similarity">
    <text evidence="1">Belongs to the STXBP/unc-18/SEC1 family.</text>
</comment>
<accession>A0A433Q1H4</accession>
<dbReference type="SUPFAM" id="SSF56815">
    <property type="entry name" value="Sec1/munc18-like (SM) proteins"/>
    <property type="match status" value="1"/>
</dbReference>
<evidence type="ECO:0000313" key="3">
    <source>
        <dbReference type="EMBL" id="RUS23665.1"/>
    </source>
</evidence>
<keyword evidence="4" id="KW-1185">Reference proteome</keyword>
<feature type="region of interest" description="Disordered" evidence="2">
    <location>
        <begin position="126"/>
        <end position="151"/>
    </location>
</feature>
<dbReference type="InterPro" id="IPR043127">
    <property type="entry name" value="Sec-1-like_dom3a"/>
</dbReference>
<dbReference type="AlphaFoldDB" id="A0A433Q1H4"/>
<dbReference type="Proteomes" id="UP000274822">
    <property type="component" value="Unassembled WGS sequence"/>
</dbReference>
<sequence>MKDVLANLPQFQELKAKYSAHISIAQDCMAAFEKSKLSQVGTVEQNMACGETADGELPKTVVLDMVPLLDDQFVSPVDKVRLLCLYIISKENGLLDDDRRKLLEHARLDSGLREVINNLSLLDVKISKPPRKPGEKSNKKKRDKKKRSEEEEVPYELSRYVPVVKKVMEGHLNNTIDSSLYPYVREMEPEEIEEEARLEAQRPAPSLRTTRPKWQQKTKSQGESRNPSGARLILFIAGGMTYSEIRSAYEIADIYNREVYIGSTHVITPSTFIEDLKGLRKPMGKIPPPVPAYVPPPPEPEPRREPPPLKQHLSSSSAQSSARSSGASTPVPSVTDDKSLPPSSTDSGKSEKKKKGGFRLFG</sequence>
<reference evidence="3 4" key="1">
    <citation type="journal article" date="2018" name="New Phytol.">
        <title>Phylogenomics of Endogonaceae and evolution of mycorrhizas within Mucoromycota.</title>
        <authorList>
            <person name="Chang Y."/>
            <person name="Desiro A."/>
            <person name="Na H."/>
            <person name="Sandor L."/>
            <person name="Lipzen A."/>
            <person name="Clum A."/>
            <person name="Barry K."/>
            <person name="Grigoriev I.V."/>
            <person name="Martin F.M."/>
            <person name="Stajich J.E."/>
            <person name="Smith M.E."/>
            <person name="Bonito G."/>
            <person name="Spatafora J.W."/>
        </authorList>
    </citation>
    <scope>NUCLEOTIDE SEQUENCE [LARGE SCALE GENOMIC DNA]</scope>
    <source>
        <strain evidence="3 4">AD002</strain>
    </source>
</reference>
<dbReference type="EMBL" id="RBNJ01018985">
    <property type="protein sequence ID" value="RUS23665.1"/>
    <property type="molecule type" value="Genomic_DNA"/>
</dbReference>
<name>A0A433Q1H4_9FUNG</name>
<gene>
    <name evidence="3" type="ORF">BC938DRAFT_474798</name>
</gene>
<feature type="region of interest" description="Disordered" evidence="2">
    <location>
        <begin position="281"/>
        <end position="362"/>
    </location>
</feature>
<comment type="caution">
    <text evidence="3">The sequence shown here is derived from an EMBL/GenBank/DDBJ whole genome shotgun (WGS) entry which is preliminary data.</text>
</comment>
<organism evidence="3 4">
    <name type="scientific">Jimgerdemannia flammicorona</name>
    <dbReference type="NCBI Taxonomy" id="994334"/>
    <lineage>
        <taxon>Eukaryota</taxon>
        <taxon>Fungi</taxon>
        <taxon>Fungi incertae sedis</taxon>
        <taxon>Mucoromycota</taxon>
        <taxon>Mucoromycotina</taxon>
        <taxon>Endogonomycetes</taxon>
        <taxon>Endogonales</taxon>
        <taxon>Endogonaceae</taxon>
        <taxon>Jimgerdemannia</taxon>
    </lineage>
</organism>
<feature type="compositionally biased region" description="Pro residues" evidence="2">
    <location>
        <begin position="285"/>
        <end position="299"/>
    </location>
</feature>
<dbReference type="PANTHER" id="PTHR11679">
    <property type="entry name" value="VESICLE PROTEIN SORTING-ASSOCIATED"/>
    <property type="match status" value="1"/>
</dbReference>
<dbReference type="InterPro" id="IPR036045">
    <property type="entry name" value="Sec1-like_sf"/>
</dbReference>
<feature type="region of interest" description="Disordered" evidence="2">
    <location>
        <begin position="192"/>
        <end position="226"/>
    </location>
</feature>
<dbReference type="InterPro" id="IPR001619">
    <property type="entry name" value="Sec1-like"/>
</dbReference>